<keyword evidence="5 7" id="KW-1133">Transmembrane helix</keyword>
<feature type="transmembrane region" description="Helical" evidence="7">
    <location>
        <begin position="141"/>
        <end position="158"/>
    </location>
</feature>
<evidence type="ECO:0000256" key="1">
    <source>
        <dbReference type="ARBA" id="ARBA00004651"/>
    </source>
</evidence>
<evidence type="ECO:0000256" key="2">
    <source>
        <dbReference type="ARBA" id="ARBA00006386"/>
    </source>
</evidence>
<keyword evidence="4 7" id="KW-0812">Transmembrane</keyword>
<comment type="similarity">
    <text evidence="2">Belongs to the UPF0718 family.</text>
</comment>
<proteinExistence type="inferred from homology"/>
<sequence length="171" mass="18774">MSALLKRYRMFLVLSGASIALTLLAPDIGWTALSITKENTLEMLSFLPPIFILLGLLDVWIDRETMMKYMGNGSGMRGGLLAFILGSAAAGPLYAAFPMAGVLLKKGASLFNVFLFIGAWATTKIPLIMFETATLGFRFMMLRLTCNIIGIIVIAKILEWDARRNATVFTL</sequence>
<gene>
    <name evidence="8" type="ORF">KL86DPRO_60205</name>
</gene>
<evidence type="ECO:0000256" key="4">
    <source>
        <dbReference type="ARBA" id="ARBA00022692"/>
    </source>
</evidence>
<dbReference type="InterPro" id="IPR005524">
    <property type="entry name" value="DUF318"/>
</dbReference>
<keyword evidence="3" id="KW-1003">Cell membrane</keyword>
<accession>A0A212KFP9</accession>
<dbReference type="EMBL" id="FLUQ01000006">
    <property type="protein sequence ID" value="SBW10556.1"/>
    <property type="molecule type" value="Genomic_DNA"/>
</dbReference>
<name>A0A212KFP9_9DELT</name>
<keyword evidence="6 7" id="KW-0472">Membrane</keyword>
<dbReference type="AlphaFoldDB" id="A0A212KFP9"/>
<evidence type="ECO:0000256" key="6">
    <source>
        <dbReference type="ARBA" id="ARBA00023136"/>
    </source>
</evidence>
<feature type="transmembrane region" description="Helical" evidence="7">
    <location>
        <begin position="110"/>
        <end position="129"/>
    </location>
</feature>
<feature type="transmembrane region" description="Helical" evidence="7">
    <location>
        <begin position="44"/>
        <end position="61"/>
    </location>
</feature>
<comment type="subcellular location">
    <subcellularLocation>
        <location evidence="1">Cell membrane</location>
        <topology evidence="1">Multi-pass membrane protein</topology>
    </subcellularLocation>
</comment>
<evidence type="ECO:0008006" key="9">
    <source>
        <dbReference type="Google" id="ProtNLM"/>
    </source>
</evidence>
<protein>
    <recommendedName>
        <fullName evidence="9">Permease</fullName>
    </recommendedName>
</protein>
<evidence type="ECO:0000313" key="8">
    <source>
        <dbReference type="EMBL" id="SBW10556.1"/>
    </source>
</evidence>
<organism evidence="8">
    <name type="scientific">uncultured delta proteobacterium</name>
    <dbReference type="NCBI Taxonomy" id="34034"/>
    <lineage>
        <taxon>Bacteria</taxon>
        <taxon>Deltaproteobacteria</taxon>
        <taxon>environmental samples</taxon>
    </lineage>
</organism>
<feature type="transmembrane region" description="Helical" evidence="7">
    <location>
        <begin position="81"/>
        <end position="104"/>
    </location>
</feature>
<evidence type="ECO:0000256" key="7">
    <source>
        <dbReference type="SAM" id="Phobius"/>
    </source>
</evidence>
<dbReference type="GO" id="GO:0005886">
    <property type="term" value="C:plasma membrane"/>
    <property type="evidence" value="ECO:0007669"/>
    <property type="project" value="UniProtKB-SubCell"/>
</dbReference>
<evidence type="ECO:0000256" key="5">
    <source>
        <dbReference type="ARBA" id="ARBA00022989"/>
    </source>
</evidence>
<reference evidence="8" key="1">
    <citation type="submission" date="2016-04" db="EMBL/GenBank/DDBJ databases">
        <authorList>
            <person name="Evans L.H."/>
            <person name="Alamgir A."/>
            <person name="Owens N."/>
            <person name="Weber N.D."/>
            <person name="Virtaneva K."/>
            <person name="Barbian K."/>
            <person name="Babar A."/>
            <person name="Rosenke K."/>
        </authorList>
    </citation>
    <scope>NUCLEOTIDE SEQUENCE</scope>
    <source>
        <strain evidence="8">86</strain>
    </source>
</reference>
<evidence type="ECO:0000256" key="3">
    <source>
        <dbReference type="ARBA" id="ARBA00022475"/>
    </source>
</evidence>
<dbReference type="Pfam" id="PF03773">
    <property type="entry name" value="ArsP_1"/>
    <property type="match status" value="1"/>
</dbReference>